<protein>
    <submittedName>
        <fullName evidence="2">PadR family transcriptional regulator</fullName>
    </submittedName>
</protein>
<feature type="domain" description="Transcription regulator PadR N-terminal" evidence="1">
    <location>
        <begin position="16"/>
        <end position="90"/>
    </location>
</feature>
<dbReference type="InterPro" id="IPR036390">
    <property type="entry name" value="WH_DNA-bd_sf"/>
</dbReference>
<dbReference type="Proteomes" id="UP000242616">
    <property type="component" value="Unassembled WGS sequence"/>
</dbReference>
<sequence length="116" mass="13243">MKGAGKYRKTFIEPFILLIIAETPLHGYEIANRLSEYGIELAGLGQMGNLYRILSRLENEGFIISKWDSNAQGPSKKVYNITNKGIEQLKLNKKELTKIKNIIEKFITKVSKLELE</sequence>
<name>A0ABX3IHE1_9BACT</name>
<keyword evidence="3" id="KW-1185">Reference proteome</keyword>
<dbReference type="InterPro" id="IPR005149">
    <property type="entry name" value="Tscrpt_reg_PadR_N"/>
</dbReference>
<dbReference type="Gene3D" id="1.10.10.10">
    <property type="entry name" value="Winged helix-like DNA-binding domain superfamily/Winged helix DNA-binding domain"/>
    <property type="match status" value="1"/>
</dbReference>
<reference evidence="2 3" key="1">
    <citation type="submission" date="2015-06" db="EMBL/GenBank/DDBJ databases">
        <title>Genome sequencing of Thermotogales isolates from hydrothermal vents.</title>
        <authorList>
            <person name="Haverkamp T.H."/>
            <person name="Kublanov I.V."/>
            <person name="Nesbo C.L."/>
        </authorList>
    </citation>
    <scope>NUCLEOTIDE SEQUENCE [LARGE SCALE GENOMIC DNA]</scope>
    <source>
        <strain evidence="3">ik275mar</strain>
    </source>
</reference>
<organism evidence="2 3">
    <name type="scientific">Thermosipho affectus</name>
    <dbReference type="NCBI Taxonomy" id="660294"/>
    <lineage>
        <taxon>Bacteria</taxon>
        <taxon>Thermotogati</taxon>
        <taxon>Thermotogota</taxon>
        <taxon>Thermotogae</taxon>
        <taxon>Thermotogales</taxon>
        <taxon>Fervidobacteriaceae</taxon>
        <taxon>Thermosipho</taxon>
    </lineage>
</organism>
<evidence type="ECO:0000313" key="2">
    <source>
        <dbReference type="EMBL" id="ONN26604.1"/>
    </source>
</evidence>
<gene>
    <name evidence="2" type="ORF">XJ44_06910</name>
</gene>
<evidence type="ECO:0000259" key="1">
    <source>
        <dbReference type="Pfam" id="PF03551"/>
    </source>
</evidence>
<dbReference type="PANTHER" id="PTHR33169">
    <property type="entry name" value="PADR-FAMILY TRANSCRIPTIONAL REGULATOR"/>
    <property type="match status" value="1"/>
</dbReference>
<dbReference type="InterPro" id="IPR036388">
    <property type="entry name" value="WH-like_DNA-bd_sf"/>
</dbReference>
<evidence type="ECO:0000313" key="3">
    <source>
        <dbReference type="Proteomes" id="UP000242616"/>
    </source>
</evidence>
<dbReference type="RefSeq" id="WP_077198519.1">
    <property type="nucleotide sequence ID" value="NZ_LBFC01000022.1"/>
</dbReference>
<proteinExistence type="predicted"/>
<dbReference type="Pfam" id="PF03551">
    <property type="entry name" value="PadR"/>
    <property type="match status" value="1"/>
</dbReference>
<dbReference type="EMBL" id="LBFC01000022">
    <property type="protein sequence ID" value="ONN26604.1"/>
    <property type="molecule type" value="Genomic_DNA"/>
</dbReference>
<accession>A0ABX3IHE1</accession>
<dbReference type="InterPro" id="IPR052509">
    <property type="entry name" value="Metal_resp_DNA-bind_regulator"/>
</dbReference>
<dbReference type="PANTHER" id="PTHR33169:SF14">
    <property type="entry name" value="TRANSCRIPTIONAL REGULATOR RV3488"/>
    <property type="match status" value="1"/>
</dbReference>
<comment type="caution">
    <text evidence="2">The sequence shown here is derived from an EMBL/GenBank/DDBJ whole genome shotgun (WGS) entry which is preliminary data.</text>
</comment>
<dbReference type="SUPFAM" id="SSF46785">
    <property type="entry name" value="Winged helix' DNA-binding domain"/>
    <property type="match status" value="1"/>
</dbReference>